<gene>
    <name evidence="3" type="ORF">KR093_008018</name>
</gene>
<comment type="caution">
    <text evidence="3">The sequence shown here is derived from an EMBL/GenBank/DDBJ whole genome shotgun (WGS) entry which is preliminary data.</text>
</comment>
<reference evidence="3" key="1">
    <citation type="journal article" date="2021" name="Mol. Ecol. Resour.">
        <title>Phylogenomic analyses of the genus Drosophila reveals genomic signals of climate adaptation.</title>
        <authorList>
            <person name="Li F."/>
            <person name="Rane R.V."/>
            <person name="Luria V."/>
            <person name="Xiong Z."/>
            <person name="Chen J."/>
            <person name="Li Z."/>
            <person name="Catullo R.A."/>
            <person name="Griffin P.C."/>
            <person name="Schiffer M."/>
            <person name="Pearce S."/>
            <person name="Lee S.F."/>
            <person name="McElroy K."/>
            <person name="Stocker A."/>
            <person name="Shirriffs J."/>
            <person name="Cockerell F."/>
            <person name="Coppin C."/>
            <person name="Sgro C.M."/>
            <person name="Karger A."/>
            <person name="Cain J.W."/>
            <person name="Weber J.A."/>
            <person name="Santpere G."/>
            <person name="Kirschner M.W."/>
            <person name="Hoffmann A.A."/>
            <person name="Oakeshott J.G."/>
            <person name="Zhang G."/>
        </authorList>
    </citation>
    <scope>NUCLEOTIDE SEQUENCE</scope>
    <source>
        <strain evidence="3">BGI-SZ-2011g</strain>
    </source>
</reference>
<keyword evidence="4" id="KW-1185">Reference proteome</keyword>
<name>A0AAD4PP63_9MUSC</name>
<dbReference type="EMBL" id="JAJJHW010001127">
    <property type="protein sequence ID" value="KAH8377928.1"/>
    <property type="molecule type" value="Genomic_DNA"/>
</dbReference>
<keyword evidence="2" id="KW-0732">Signal</keyword>
<evidence type="ECO:0000256" key="2">
    <source>
        <dbReference type="SAM" id="SignalP"/>
    </source>
</evidence>
<keyword evidence="1" id="KW-1133">Transmembrane helix</keyword>
<keyword evidence="1" id="KW-0472">Membrane</keyword>
<evidence type="ECO:0000313" key="4">
    <source>
        <dbReference type="Proteomes" id="UP001200034"/>
    </source>
</evidence>
<proteinExistence type="predicted"/>
<sequence length="91" mass="10581">MLQSQLLILLLSAVLAVHGQLNLFDELYAEDDFVDVDFNGCEHCEHNYRNMVFILKNSEEPSVLSTYFIVLLIMWLCLGALVAIQRWRKLH</sequence>
<organism evidence="3 4">
    <name type="scientific">Drosophila rubida</name>
    <dbReference type="NCBI Taxonomy" id="30044"/>
    <lineage>
        <taxon>Eukaryota</taxon>
        <taxon>Metazoa</taxon>
        <taxon>Ecdysozoa</taxon>
        <taxon>Arthropoda</taxon>
        <taxon>Hexapoda</taxon>
        <taxon>Insecta</taxon>
        <taxon>Pterygota</taxon>
        <taxon>Neoptera</taxon>
        <taxon>Endopterygota</taxon>
        <taxon>Diptera</taxon>
        <taxon>Brachycera</taxon>
        <taxon>Muscomorpha</taxon>
        <taxon>Ephydroidea</taxon>
        <taxon>Drosophilidae</taxon>
        <taxon>Drosophila</taxon>
    </lineage>
</organism>
<evidence type="ECO:0000313" key="3">
    <source>
        <dbReference type="EMBL" id="KAH8377928.1"/>
    </source>
</evidence>
<feature type="signal peptide" evidence="2">
    <location>
        <begin position="1"/>
        <end position="16"/>
    </location>
</feature>
<accession>A0AAD4PP63</accession>
<feature type="transmembrane region" description="Helical" evidence="1">
    <location>
        <begin position="64"/>
        <end position="84"/>
    </location>
</feature>
<dbReference type="AlphaFoldDB" id="A0AAD4PP63"/>
<dbReference type="Proteomes" id="UP001200034">
    <property type="component" value="Unassembled WGS sequence"/>
</dbReference>
<evidence type="ECO:0000256" key="1">
    <source>
        <dbReference type="SAM" id="Phobius"/>
    </source>
</evidence>
<feature type="chain" id="PRO_5042200679" evidence="2">
    <location>
        <begin position="17"/>
        <end position="91"/>
    </location>
</feature>
<protein>
    <submittedName>
        <fullName evidence="3">Uncharacterized protein</fullName>
    </submittedName>
</protein>
<keyword evidence="1" id="KW-0812">Transmembrane</keyword>